<reference key="1">
    <citation type="submission" date="2007-01" db="EMBL/GenBank/DDBJ databases">
        <title>The Genome Sequence of Puccinia graminis f. sp. tritici Strain CRL 75-36-700-3.</title>
        <authorList>
            <consortium name="The Broad Institute Genome Sequencing Platform"/>
            <person name="Birren B."/>
            <person name="Lander E."/>
            <person name="Galagan J."/>
            <person name="Nusbaum C."/>
            <person name="Devon K."/>
            <person name="Cuomo C."/>
            <person name="Jaffe D."/>
            <person name="Butler J."/>
            <person name="Alvarez P."/>
            <person name="Gnerre S."/>
            <person name="Grabherr M."/>
            <person name="Mauceli E."/>
            <person name="Brockman W."/>
            <person name="Young S."/>
            <person name="LaButti K."/>
            <person name="Sykes S."/>
            <person name="DeCaprio D."/>
            <person name="Crawford M."/>
            <person name="Koehrsen M."/>
            <person name="Engels R."/>
            <person name="Montgomery P."/>
            <person name="Pearson M."/>
            <person name="Howarth C."/>
            <person name="Larson L."/>
            <person name="White J."/>
            <person name="Zeng Q."/>
            <person name="Kodira C."/>
            <person name="Yandava C."/>
            <person name="Alvarado L."/>
            <person name="O'Leary S."/>
            <person name="Szabo L."/>
            <person name="Dean R."/>
            <person name="Schein J."/>
        </authorList>
    </citation>
    <scope>NUCLEOTIDE SEQUENCE</scope>
    <source>
        <strain>CRL 75-36-700-3</strain>
    </source>
</reference>
<feature type="chain" id="PRO_5003174399" evidence="1">
    <location>
        <begin position="26"/>
        <end position="193"/>
    </location>
</feature>
<keyword evidence="3" id="KW-1185">Reference proteome</keyword>
<evidence type="ECO:0000313" key="3">
    <source>
        <dbReference type="Proteomes" id="UP000008783"/>
    </source>
</evidence>
<protein>
    <submittedName>
        <fullName evidence="2">Uncharacterized protein</fullName>
    </submittedName>
</protein>
<sequence length="193" mass="21625">MKTIGQTPLILLILRVQSGPTCVVGSELGRVNLGRDELRPEQPCLQVVACPNIDGAHHPPISHHHRMTAVDCLPNLGQTQLQAHEDLQPFGRYDQLHDSREQSSGFISASSSHVKPMEIDFFRNERKIPSSHLNEPEHSLISNRGMNCEPTQTAPCFQTTSIILHQIYPKAAQKRLHDQLFSDFNDQDLVLLG</sequence>
<name>E3L597_PUCGT</name>
<proteinExistence type="predicted"/>
<dbReference type="EMBL" id="DS178351">
    <property type="protein sequence ID" value="EFP91722.2"/>
    <property type="molecule type" value="Genomic_DNA"/>
</dbReference>
<dbReference type="HOGENOM" id="CLU_1409434_0_0_1"/>
<dbReference type="Proteomes" id="UP000008783">
    <property type="component" value="Unassembled WGS sequence"/>
</dbReference>
<feature type="signal peptide" evidence="1">
    <location>
        <begin position="1"/>
        <end position="25"/>
    </location>
</feature>
<organism evidence="2 3">
    <name type="scientific">Puccinia graminis f. sp. tritici (strain CRL 75-36-700-3 / race SCCL)</name>
    <name type="common">Black stem rust fungus</name>
    <dbReference type="NCBI Taxonomy" id="418459"/>
    <lineage>
        <taxon>Eukaryota</taxon>
        <taxon>Fungi</taxon>
        <taxon>Dikarya</taxon>
        <taxon>Basidiomycota</taxon>
        <taxon>Pucciniomycotina</taxon>
        <taxon>Pucciniomycetes</taxon>
        <taxon>Pucciniales</taxon>
        <taxon>Pucciniaceae</taxon>
        <taxon>Puccinia</taxon>
    </lineage>
</organism>
<keyword evidence="1" id="KW-0732">Signal</keyword>
<evidence type="ECO:0000256" key="1">
    <source>
        <dbReference type="SAM" id="SignalP"/>
    </source>
</evidence>
<dbReference type="AlphaFoldDB" id="E3L597"/>
<accession>E3L597</accession>
<dbReference type="KEGG" id="pgr:PGTG_17459"/>
<dbReference type="InParanoid" id="E3L597"/>
<gene>
    <name evidence="2" type="ORF">PGTG_17459</name>
</gene>
<evidence type="ECO:0000313" key="2">
    <source>
        <dbReference type="EMBL" id="EFP91722.2"/>
    </source>
</evidence>
<dbReference type="RefSeq" id="XP_003336141.2">
    <property type="nucleotide sequence ID" value="XM_003336093.2"/>
</dbReference>
<dbReference type="GeneID" id="10531660"/>
<dbReference type="VEuPathDB" id="FungiDB:PGTG_17459"/>
<reference evidence="3" key="2">
    <citation type="journal article" date="2011" name="Proc. Natl. Acad. Sci. U.S.A.">
        <title>Obligate biotrophy features unraveled by the genomic analysis of rust fungi.</title>
        <authorList>
            <person name="Duplessis S."/>
            <person name="Cuomo C.A."/>
            <person name="Lin Y.-C."/>
            <person name="Aerts A."/>
            <person name="Tisserant E."/>
            <person name="Veneault-Fourrey C."/>
            <person name="Joly D.L."/>
            <person name="Hacquard S."/>
            <person name="Amselem J."/>
            <person name="Cantarel B.L."/>
            <person name="Chiu R."/>
            <person name="Coutinho P.M."/>
            <person name="Feau N."/>
            <person name="Field M."/>
            <person name="Frey P."/>
            <person name="Gelhaye E."/>
            <person name="Goldberg J."/>
            <person name="Grabherr M.G."/>
            <person name="Kodira C.D."/>
            <person name="Kohler A."/>
            <person name="Kuees U."/>
            <person name="Lindquist E.A."/>
            <person name="Lucas S.M."/>
            <person name="Mago R."/>
            <person name="Mauceli E."/>
            <person name="Morin E."/>
            <person name="Murat C."/>
            <person name="Pangilinan J.L."/>
            <person name="Park R."/>
            <person name="Pearson M."/>
            <person name="Quesneville H."/>
            <person name="Rouhier N."/>
            <person name="Sakthikumar S."/>
            <person name="Salamov A.A."/>
            <person name="Schmutz J."/>
            <person name="Selles B."/>
            <person name="Shapiro H."/>
            <person name="Tanguay P."/>
            <person name="Tuskan G.A."/>
            <person name="Henrissat B."/>
            <person name="Van de Peer Y."/>
            <person name="Rouze P."/>
            <person name="Ellis J.G."/>
            <person name="Dodds P.N."/>
            <person name="Schein J.E."/>
            <person name="Zhong S."/>
            <person name="Hamelin R.C."/>
            <person name="Grigoriev I.V."/>
            <person name="Szabo L.J."/>
            <person name="Martin F."/>
        </authorList>
    </citation>
    <scope>NUCLEOTIDE SEQUENCE [LARGE SCALE GENOMIC DNA]</scope>
    <source>
        <strain evidence="3">CRL 75-36-700-3 / race SCCL</strain>
    </source>
</reference>